<evidence type="ECO:0000313" key="2">
    <source>
        <dbReference type="Proteomes" id="UP000035642"/>
    </source>
</evidence>
<dbReference type="Proteomes" id="UP000035642">
    <property type="component" value="Unassembled WGS sequence"/>
</dbReference>
<feature type="compositionally biased region" description="Basic and acidic residues" evidence="1">
    <location>
        <begin position="672"/>
        <end position="686"/>
    </location>
</feature>
<feature type="compositionally biased region" description="Polar residues" evidence="1">
    <location>
        <begin position="723"/>
        <end position="732"/>
    </location>
</feature>
<feature type="compositionally biased region" description="Basic residues" evidence="1">
    <location>
        <begin position="687"/>
        <end position="698"/>
    </location>
</feature>
<feature type="compositionally biased region" description="Polar residues" evidence="1">
    <location>
        <begin position="597"/>
        <end position="610"/>
    </location>
</feature>
<feature type="region of interest" description="Disordered" evidence="1">
    <location>
        <begin position="449"/>
        <end position="732"/>
    </location>
</feature>
<dbReference type="AlphaFoldDB" id="A0A0K0DNB8"/>
<keyword evidence="2" id="KW-1185">Reference proteome</keyword>
<name>A0A0K0DNB8_ANGCA</name>
<feature type="compositionally biased region" description="Basic and acidic residues" evidence="1">
    <location>
        <begin position="454"/>
        <end position="483"/>
    </location>
</feature>
<accession>A0A0K0DNB8</accession>
<feature type="compositionally biased region" description="Basic and acidic residues" evidence="1">
    <location>
        <begin position="699"/>
        <end position="718"/>
    </location>
</feature>
<reference evidence="2" key="1">
    <citation type="submission" date="2012-09" db="EMBL/GenBank/DDBJ databases">
        <authorList>
            <person name="Martin A.A."/>
        </authorList>
    </citation>
    <scope>NUCLEOTIDE SEQUENCE</scope>
</reference>
<sequence>MAHLLFLGHSARLAYMLAHPKKEITKNNLLKRMEHLRELFKLYNQRECEDGEQLATKKREQKTDYLIKTQFEEVQARKHPAVSVSRKKSVLRWKKSKTLSSKEKPTEKKLEKKLNVSSNLFNDIGLSSVKRNDGNADFTFNKLKNDDHELSYLPLTKILHHRDFRNACKMMSEIKKRKMIDRLLDANDSGMIRKMFESDIAEPTKEVKLLHRALNILWEELMCNIAEFKFEREVVVKARFLDVMLLYPHFVPDTWGGRHLCHLVKSVGTTKSISHDEGDGLIPHPVVEVVEWNVMAKSGKTVNPVVNEGDQDALVAIDGEEEEHVAELGKCRPTKKKRKSRPENRTRKTALMERRDQQNDCKNKVEQFAEKVETVQEVGTEVVGKPKVTDDFQHQAQEIIEKQGNNVFTEASSKLPEVKAAKSKKNERNVTAALEKTRSTISQQEIIESLSDGKLGDSKKQPKIENESIDTKCPEINEMRTQEEDADETTEEKTRIVLVENKHIEKDENPKETRKNLERGKKEETKEDLRFTTSKEKEEKKQMTGKKVEKEKGKEVSRATEKLESKIPAEQKEREKVAEKGQEEKDSEEKIGGTRGKLTSKTFIQSQEKINTTKKKAVKEEGEKHVKMRTHSASPVKDKEHKGGSKDTKINKESKKKSATKETSFEIGSIPKEQKIKAKNSDSEKEHRKKKDPKVKKREQKEHKPYKSAESEGKESGYKKSTLKNASGSNYK</sequence>
<reference evidence="3" key="2">
    <citation type="submission" date="2017-02" db="UniProtKB">
        <authorList>
            <consortium name="WormBaseParasite"/>
        </authorList>
    </citation>
    <scope>IDENTIFICATION</scope>
</reference>
<dbReference type="STRING" id="6313.A0A0K0DNB8"/>
<feature type="compositionally biased region" description="Basic and acidic residues" evidence="1">
    <location>
        <begin position="636"/>
        <end position="653"/>
    </location>
</feature>
<dbReference type="WBParaSite" id="ACAC_0001324801-mRNA-1">
    <property type="protein sequence ID" value="ACAC_0001324801-mRNA-1"/>
    <property type="gene ID" value="ACAC_0001324801"/>
</dbReference>
<feature type="compositionally biased region" description="Basic and acidic residues" evidence="1">
    <location>
        <begin position="341"/>
        <end position="361"/>
    </location>
</feature>
<feature type="compositionally biased region" description="Basic and acidic residues" evidence="1">
    <location>
        <begin position="491"/>
        <end position="592"/>
    </location>
</feature>
<feature type="region of interest" description="Disordered" evidence="1">
    <location>
        <begin position="332"/>
        <end position="361"/>
    </location>
</feature>
<evidence type="ECO:0000256" key="1">
    <source>
        <dbReference type="SAM" id="MobiDB-lite"/>
    </source>
</evidence>
<evidence type="ECO:0000313" key="3">
    <source>
        <dbReference type="WBParaSite" id="ACAC_0001324801-mRNA-1"/>
    </source>
</evidence>
<proteinExistence type="predicted"/>
<protein>
    <submittedName>
        <fullName evidence="3">Bromo domain-containing protein</fullName>
    </submittedName>
</protein>
<organism evidence="2 3">
    <name type="scientific">Angiostrongylus cantonensis</name>
    <name type="common">Rat lungworm</name>
    <dbReference type="NCBI Taxonomy" id="6313"/>
    <lineage>
        <taxon>Eukaryota</taxon>
        <taxon>Metazoa</taxon>
        <taxon>Ecdysozoa</taxon>
        <taxon>Nematoda</taxon>
        <taxon>Chromadorea</taxon>
        <taxon>Rhabditida</taxon>
        <taxon>Rhabditina</taxon>
        <taxon>Rhabditomorpha</taxon>
        <taxon>Strongyloidea</taxon>
        <taxon>Metastrongylidae</taxon>
        <taxon>Angiostrongylus</taxon>
    </lineage>
</organism>